<dbReference type="InterPro" id="IPR013830">
    <property type="entry name" value="SGNH_hydro"/>
</dbReference>
<dbReference type="RefSeq" id="WP_232184610.1">
    <property type="nucleotide sequence ID" value="NZ_JAIOAP010000003.1"/>
</dbReference>
<accession>A0ABV1KRC0</accession>
<feature type="domain" description="SGNH hydrolase-type esterase" evidence="1">
    <location>
        <begin position="29"/>
        <end position="200"/>
    </location>
</feature>
<evidence type="ECO:0000313" key="2">
    <source>
        <dbReference type="EMBL" id="MEQ4482640.1"/>
    </source>
</evidence>
<dbReference type="Pfam" id="PF13472">
    <property type="entry name" value="Lipase_GDSL_2"/>
    <property type="match status" value="1"/>
</dbReference>
<dbReference type="InterPro" id="IPR036514">
    <property type="entry name" value="SGNH_hydro_sf"/>
</dbReference>
<dbReference type="EMBL" id="JASKHM010000004">
    <property type="protein sequence ID" value="MEQ4482640.1"/>
    <property type="molecule type" value="Genomic_DNA"/>
</dbReference>
<proteinExistence type="predicted"/>
<keyword evidence="2" id="KW-0378">Hydrolase</keyword>
<evidence type="ECO:0000313" key="3">
    <source>
        <dbReference type="Proteomes" id="UP001493487"/>
    </source>
</evidence>
<name>A0ABV1KRC0_9BACL</name>
<protein>
    <submittedName>
        <fullName evidence="2">SGNH/GDSL hydrolase family protein</fullName>
    </submittedName>
</protein>
<evidence type="ECO:0000259" key="1">
    <source>
        <dbReference type="Pfam" id="PF13472"/>
    </source>
</evidence>
<dbReference type="PANTHER" id="PTHR34407">
    <property type="entry name" value="EXPRESSED PROTEIN"/>
    <property type="match status" value="1"/>
</dbReference>
<sequence>MANQSFNLRGGLPHFKNKLSRNEPVVVAFLGGSITEGAGASDPDLTSWRALTGCYLKERYSEERVTCINAGVGGTTSTFGAHRLREHVLSRGEIALLFVEFSVNDGEDREQSIRGMEGIVRQCRRESPHTDICFVYTAADKNLSEGLPFNIAVHEEVASHYGIPSVNFAARIRQRELTGEGDWGELANDRVHPNDAGHALYAEYMREYLQLVLIEGSRNTSDDQGNASLPVSLIKPSYEYASMPGFGIANNLNGFAVIDAYPGPMMNWRYEIDHLRADEPGASLTFSVTGRSAGILLLCGPDSGIFEYSLDGVSFQEVNLFDEWCLMAYRPVIAMFPIQEHRTDMRIVVRNTAKKDDRSTGTGLRILRFLSN</sequence>
<dbReference type="GO" id="GO:0016787">
    <property type="term" value="F:hydrolase activity"/>
    <property type="evidence" value="ECO:0007669"/>
    <property type="project" value="UniProtKB-KW"/>
</dbReference>
<keyword evidence="3" id="KW-1185">Reference proteome</keyword>
<dbReference type="SUPFAM" id="SSF52266">
    <property type="entry name" value="SGNH hydrolase"/>
    <property type="match status" value="1"/>
</dbReference>
<dbReference type="PANTHER" id="PTHR34407:SF1">
    <property type="entry name" value="SGNH HYDROLASE-TYPE ESTERASE DOMAIN-CONTAINING PROTEIN"/>
    <property type="match status" value="1"/>
</dbReference>
<dbReference type="Proteomes" id="UP001493487">
    <property type="component" value="Unassembled WGS sequence"/>
</dbReference>
<reference evidence="2 3" key="1">
    <citation type="journal article" date="2023" name="Genome Announc.">
        <title>Pan-Genome Analyses of the Genus Cohnella and Proposal of the Novel Species Cohnella silvisoli sp. nov., Isolated from Forest Soil.</title>
        <authorList>
            <person name="Wang C."/>
            <person name="Mao L."/>
            <person name="Bao G."/>
            <person name="Zhu H."/>
        </authorList>
    </citation>
    <scope>NUCLEOTIDE SEQUENCE [LARGE SCALE GENOMIC DNA]</scope>
    <source>
        <strain evidence="2 3">NL03-T5-1</strain>
    </source>
</reference>
<organism evidence="2 3">
    <name type="scientific">Cohnella silvisoli</name>
    <dbReference type="NCBI Taxonomy" id="2873699"/>
    <lineage>
        <taxon>Bacteria</taxon>
        <taxon>Bacillati</taxon>
        <taxon>Bacillota</taxon>
        <taxon>Bacilli</taxon>
        <taxon>Bacillales</taxon>
        <taxon>Paenibacillaceae</taxon>
        <taxon>Cohnella</taxon>
    </lineage>
</organism>
<dbReference type="Gene3D" id="3.40.50.1110">
    <property type="entry name" value="SGNH hydrolase"/>
    <property type="match status" value="1"/>
</dbReference>
<dbReference type="CDD" id="cd00229">
    <property type="entry name" value="SGNH_hydrolase"/>
    <property type="match status" value="1"/>
</dbReference>
<comment type="caution">
    <text evidence="2">The sequence shown here is derived from an EMBL/GenBank/DDBJ whole genome shotgun (WGS) entry which is preliminary data.</text>
</comment>
<gene>
    <name evidence="2" type="ORF">QJS35_09555</name>
</gene>